<evidence type="ECO:0000256" key="2">
    <source>
        <dbReference type="ARBA" id="ARBA00005336"/>
    </source>
</evidence>
<feature type="domain" description="Glycoside hydrolase family 3 C-terminal" evidence="9">
    <location>
        <begin position="438"/>
        <end position="605"/>
    </location>
</feature>
<keyword evidence="7" id="KW-0732">Signal</keyword>
<evidence type="ECO:0000256" key="1">
    <source>
        <dbReference type="ARBA" id="ARBA00001231"/>
    </source>
</evidence>
<dbReference type="Proteomes" id="UP000321617">
    <property type="component" value="Unassembled WGS sequence"/>
</dbReference>
<dbReference type="Gene3D" id="3.20.20.300">
    <property type="entry name" value="Glycoside hydrolase, family 3, N-terminal domain"/>
    <property type="match status" value="1"/>
</dbReference>
<dbReference type="InterPro" id="IPR002772">
    <property type="entry name" value="Glyco_hydro_3_C"/>
</dbReference>
<sequence length="606" mass="63801">MRQPVRARLLRLATLLTVLPALVTLTVSPATAHPTGQDVTGSDENRTRAWVEKRLKDMSVEEKVGQLFVTYVYGQTADTTDPADVAANRAAHGVDNAAQLIDEYHLGGVIYFGWSNNLENPHQIAELSNDMQAVATEDDGAPLLVSTDQEQGIVTRFGPPATAFPGNMALGAVRNPWAAGAAAVVTGAELKAVGINQNFAPVADVNVNADNPVIGVRSFSGDPGLAADLTAAQVLGYQGLGGVTATAKHFPGHGDTDEDSHVSLPRITHTWEEWQRLDAPPFEAAIDAGIDSIMTGHIQFPALDDSLLPATLSHDILTGLLREEMGFDGVVVTDSLSMAGVRETYGDDRVPVMALAAGADMLLMPPDIELAFDSVLAAVESGEIGLDRLDGSVRRILTLKHERGIVADPYADLDRIDHVVGNRLHTAVTTVVTEASTTLIRNEAETLPLGADSGGVFVTGWGQSTTASVAQRIADRGVTASSYWAGTSPTDAAVAEAVARSASHDTTVVLTNGAWRNAAQARLVDALIDAGRTVVAVAVGVPYDIATHPGVDASLATYSYTGPALDSLVEVLYGEVNPSGRLPVTVPTAEDPQIPLYEFGHGLRYP</sequence>
<dbReference type="EMBL" id="VLLL01000009">
    <property type="protein sequence ID" value="TWJ07972.1"/>
    <property type="molecule type" value="Genomic_DNA"/>
</dbReference>
<dbReference type="EC" id="3.2.1.52" evidence="3"/>
<dbReference type="FunFam" id="3.20.20.300:FF:000014">
    <property type="entry name" value="Beta-hexosaminidase, lipoprotein"/>
    <property type="match status" value="1"/>
</dbReference>
<dbReference type="SUPFAM" id="SSF52279">
    <property type="entry name" value="Beta-D-glucan exohydrolase, C-terminal domain"/>
    <property type="match status" value="1"/>
</dbReference>
<dbReference type="AlphaFoldDB" id="A0A562UQS0"/>
<dbReference type="OrthoDB" id="9805821at2"/>
<evidence type="ECO:0000256" key="6">
    <source>
        <dbReference type="RuleBase" id="RU361161"/>
    </source>
</evidence>
<dbReference type="GO" id="GO:0004563">
    <property type="term" value="F:beta-N-acetylhexosaminidase activity"/>
    <property type="evidence" value="ECO:0007669"/>
    <property type="project" value="UniProtKB-EC"/>
</dbReference>
<feature type="domain" description="Glycoside hydrolase family 3 N-terminal" evidence="8">
    <location>
        <begin position="60"/>
        <end position="399"/>
    </location>
</feature>
<dbReference type="GO" id="GO:0005975">
    <property type="term" value="P:carbohydrate metabolic process"/>
    <property type="evidence" value="ECO:0007669"/>
    <property type="project" value="InterPro"/>
</dbReference>
<dbReference type="PROSITE" id="PS00775">
    <property type="entry name" value="GLYCOSYL_HYDROL_F3"/>
    <property type="match status" value="1"/>
</dbReference>
<evidence type="ECO:0000256" key="7">
    <source>
        <dbReference type="SAM" id="SignalP"/>
    </source>
</evidence>
<accession>A0A562UQS0</accession>
<evidence type="ECO:0000259" key="9">
    <source>
        <dbReference type="Pfam" id="PF01915"/>
    </source>
</evidence>
<evidence type="ECO:0000256" key="5">
    <source>
        <dbReference type="ARBA" id="ARBA00023295"/>
    </source>
</evidence>
<dbReference type="InterPro" id="IPR036881">
    <property type="entry name" value="Glyco_hydro_3_C_sf"/>
</dbReference>
<gene>
    <name evidence="10" type="ORF">LX16_4755</name>
</gene>
<dbReference type="InterPro" id="IPR036962">
    <property type="entry name" value="Glyco_hydro_3_N_sf"/>
</dbReference>
<dbReference type="Pfam" id="PF00933">
    <property type="entry name" value="Glyco_hydro_3"/>
    <property type="match status" value="1"/>
</dbReference>
<evidence type="ECO:0000313" key="10">
    <source>
        <dbReference type="EMBL" id="TWJ07972.1"/>
    </source>
</evidence>
<feature type="signal peptide" evidence="7">
    <location>
        <begin position="1"/>
        <end position="32"/>
    </location>
</feature>
<evidence type="ECO:0000259" key="8">
    <source>
        <dbReference type="Pfam" id="PF00933"/>
    </source>
</evidence>
<comment type="catalytic activity">
    <reaction evidence="1">
        <text>Hydrolysis of terminal non-reducing N-acetyl-D-hexosamine residues in N-acetyl-beta-D-hexosaminides.</text>
        <dbReference type="EC" id="3.2.1.52"/>
    </reaction>
</comment>
<dbReference type="Gene3D" id="3.40.50.1700">
    <property type="entry name" value="Glycoside hydrolase family 3 C-terminal domain"/>
    <property type="match status" value="1"/>
</dbReference>
<feature type="chain" id="PRO_5022079143" description="beta-N-acetylhexosaminidase" evidence="7">
    <location>
        <begin position="33"/>
        <end position="606"/>
    </location>
</feature>
<reference evidence="10 11" key="1">
    <citation type="journal article" date="2013" name="Stand. Genomic Sci.">
        <title>Genomic Encyclopedia of Type Strains, Phase I: The one thousand microbial genomes (KMG-I) project.</title>
        <authorList>
            <person name="Kyrpides N.C."/>
            <person name="Woyke T."/>
            <person name="Eisen J.A."/>
            <person name="Garrity G."/>
            <person name="Lilburn T.G."/>
            <person name="Beck B.J."/>
            <person name="Whitman W.B."/>
            <person name="Hugenholtz P."/>
            <person name="Klenk H.P."/>
        </authorList>
    </citation>
    <scope>NUCLEOTIDE SEQUENCE [LARGE SCALE GENOMIC DNA]</scope>
    <source>
        <strain evidence="10 11">DSM 45044</strain>
    </source>
</reference>
<comment type="caution">
    <text evidence="10">The sequence shown here is derived from an EMBL/GenBank/DDBJ whole genome shotgun (WGS) entry which is preliminary data.</text>
</comment>
<comment type="similarity">
    <text evidence="2 6">Belongs to the glycosyl hydrolase 3 family.</text>
</comment>
<dbReference type="InterPro" id="IPR050226">
    <property type="entry name" value="NagZ_Beta-hexosaminidase"/>
</dbReference>
<keyword evidence="4 6" id="KW-0378">Hydrolase</keyword>
<keyword evidence="11" id="KW-1185">Reference proteome</keyword>
<evidence type="ECO:0000256" key="3">
    <source>
        <dbReference type="ARBA" id="ARBA00012663"/>
    </source>
</evidence>
<proteinExistence type="inferred from homology"/>
<organism evidence="10 11">
    <name type="scientific">Stackebrandtia albiflava</name>
    <dbReference type="NCBI Taxonomy" id="406432"/>
    <lineage>
        <taxon>Bacteria</taxon>
        <taxon>Bacillati</taxon>
        <taxon>Actinomycetota</taxon>
        <taxon>Actinomycetes</taxon>
        <taxon>Glycomycetales</taxon>
        <taxon>Glycomycetaceae</taxon>
        <taxon>Stackebrandtia</taxon>
    </lineage>
</organism>
<dbReference type="GO" id="GO:0009254">
    <property type="term" value="P:peptidoglycan turnover"/>
    <property type="evidence" value="ECO:0007669"/>
    <property type="project" value="TreeGrafter"/>
</dbReference>
<dbReference type="Pfam" id="PF01915">
    <property type="entry name" value="Glyco_hydro_3_C"/>
    <property type="match status" value="1"/>
</dbReference>
<dbReference type="SUPFAM" id="SSF51445">
    <property type="entry name" value="(Trans)glycosidases"/>
    <property type="match status" value="1"/>
</dbReference>
<dbReference type="RefSeq" id="WP_147143426.1">
    <property type="nucleotide sequence ID" value="NZ_BAABIJ010000005.1"/>
</dbReference>
<dbReference type="InterPro" id="IPR017853">
    <property type="entry name" value="GH"/>
</dbReference>
<evidence type="ECO:0000313" key="11">
    <source>
        <dbReference type="Proteomes" id="UP000321617"/>
    </source>
</evidence>
<evidence type="ECO:0000256" key="4">
    <source>
        <dbReference type="ARBA" id="ARBA00022801"/>
    </source>
</evidence>
<dbReference type="PANTHER" id="PTHR30480">
    <property type="entry name" value="BETA-HEXOSAMINIDASE-RELATED"/>
    <property type="match status" value="1"/>
</dbReference>
<dbReference type="InterPro" id="IPR019800">
    <property type="entry name" value="Glyco_hydro_3_AS"/>
</dbReference>
<name>A0A562UQS0_9ACTN</name>
<keyword evidence="5 6" id="KW-0326">Glycosidase</keyword>
<dbReference type="InterPro" id="IPR001764">
    <property type="entry name" value="Glyco_hydro_3_N"/>
</dbReference>
<dbReference type="PANTHER" id="PTHR30480:SF13">
    <property type="entry name" value="BETA-HEXOSAMINIDASE"/>
    <property type="match status" value="1"/>
</dbReference>
<protein>
    <recommendedName>
        <fullName evidence="3">beta-N-acetylhexosaminidase</fullName>
        <ecNumber evidence="3">3.2.1.52</ecNumber>
    </recommendedName>
</protein>